<evidence type="ECO:0000259" key="1">
    <source>
        <dbReference type="Pfam" id="PF17966"/>
    </source>
</evidence>
<proteinExistence type="predicted"/>
<gene>
    <name evidence="3" type="ORF">LMUP508_01895</name>
    <name evidence="2" type="ORF">LX03_00390</name>
</gene>
<accession>A0A099YF70</accession>
<evidence type="ECO:0000313" key="3">
    <source>
        <dbReference type="EMBL" id="VTZ93217.1"/>
    </source>
</evidence>
<evidence type="ECO:0000313" key="4">
    <source>
        <dbReference type="Proteomes" id="UP000030001"/>
    </source>
</evidence>
<evidence type="ECO:0000313" key="5">
    <source>
        <dbReference type="Proteomes" id="UP000365705"/>
    </source>
</evidence>
<reference evidence="3 5" key="2">
    <citation type="submission" date="2019-06" db="EMBL/GenBank/DDBJ databases">
        <authorList>
            <person name="Rodrigo-Torres L."/>
            <person name="Arahal R. D."/>
            <person name="Lucena T."/>
        </authorList>
    </citation>
    <scope>NUCLEOTIDE SEQUENCE [LARGE SCALE GENOMIC DNA]</scope>
    <source>
        <strain evidence="3 5">INIA P508</strain>
    </source>
</reference>
<dbReference type="InterPro" id="IPR041495">
    <property type="entry name" value="Mub_B2"/>
</dbReference>
<organism evidence="2 4">
    <name type="scientific">Limosilactobacillus mucosae</name>
    <name type="common">Lactobacillus mucosae</name>
    <dbReference type="NCBI Taxonomy" id="97478"/>
    <lineage>
        <taxon>Bacteria</taxon>
        <taxon>Bacillati</taxon>
        <taxon>Bacillota</taxon>
        <taxon>Bacilli</taxon>
        <taxon>Lactobacillales</taxon>
        <taxon>Lactobacillaceae</taxon>
        <taxon>Limosilactobacillus</taxon>
    </lineage>
</organism>
<reference evidence="2 4" key="1">
    <citation type="submission" date="2014-09" db="EMBL/GenBank/DDBJ databases">
        <title>Lactobacillus mucosae CRL573 Genome Sequencing.</title>
        <authorList>
            <person name="Bleckwedel J."/>
            <person name="Teran L.C."/>
            <person name="Bonacina J."/>
            <person name="Saavedra L."/>
            <person name="Mozzi F.B."/>
            <person name="Raya R.R."/>
        </authorList>
    </citation>
    <scope>NUCLEOTIDE SEQUENCE [LARGE SCALE GENOMIC DNA]</scope>
    <source>
        <strain evidence="2 4">CRL573</strain>
    </source>
</reference>
<dbReference type="AlphaFoldDB" id="A0A099YF70"/>
<dbReference type="Pfam" id="PF17966">
    <property type="entry name" value="Muc_B2"/>
    <property type="match status" value="1"/>
</dbReference>
<feature type="domain" description="Mub B2-like" evidence="1">
    <location>
        <begin position="24"/>
        <end position="77"/>
    </location>
</feature>
<dbReference type="RefSeq" id="WP_034539007.1">
    <property type="nucleotide sequence ID" value="NZ_CABFNH010000032.1"/>
</dbReference>
<protein>
    <recommendedName>
        <fullName evidence="1">Mub B2-like domain-containing protein</fullName>
    </recommendedName>
</protein>
<dbReference type="EMBL" id="CABFNH010000032">
    <property type="protein sequence ID" value="VTZ93217.1"/>
    <property type="molecule type" value="Genomic_DNA"/>
</dbReference>
<sequence>MIKVVIEHQTRDVTGLDQKLNIQTNKAVTRQITITTPTGQSSTIKQSAQFKRQATQDLVTGVISYGDWQWQSGDKTFR</sequence>
<dbReference type="EMBL" id="JROC01000017">
    <property type="protein sequence ID" value="KGL67573.1"/>
    <property type="molecule type" value="Genomic_DNA"/>
</dbReference>
<dbReference type="Proteomes" id="UP000030001">
    <property type="component" value="Unassembled WGS sequence"/>
</dbReference>
<name>A0A099YF70_LIMMU</name>
<dbReference type="Gene3D" id="2.60.40.4300">
    <property type="match status" value="1"/>
</dbReference>
<evidence type="ECO:0000313" key="2">
    <source>
        <dbReference type="EMBL" id="KGL67573.1"/>
    </source>
</evidence>
<dbReference type="Proteomes" id="UP000365705">
    <property type="component" value="Unassembled WGS sequence"/>
</dbReference>